<reference evidence="2 3" key="1">
    <citation type="submission" date="2024-09" db="EMBL/GenBank/DDBJ databases">
        <authorList>
            <person name="Sun Q."/>
            <person name="Mori K."/>
        </authorList>
    </citation>
    <scope>NUCLEOTIDE SEQUENCE [LARGE SCALE GENOMIC DNA]</scope>
    <source>
        <strain evidence="2 3">NCAIM B.02415</strain>
    </source>
</reference>
<dbReference type="EMBL" id="JBHLTS010000062">
    <property type="protein sequence ID" value="MFC0516548.1"/>
    <property type="molecule type" value="Genomic_DNA"/>
</dbReference>
<evidence type="ECO:0000313" key="3">
    <source>
        <dbReference type="Proteomes" id="UP001589828"/>
    </source>
</evidence>
<evidence type="ECO:0000313" key="2">
    <source>
        <dbReference type="EMBL" id="MFC0516548.1"/>
    </source>
</evidence>
<dbReference type="Pfam" id="PF00480">
    <property type="entry name" value="ROK"/>
    <property type="match status" value="1"/>
</dbReference>
<dbReference type="Gene3D" id="3.30.420.40">
    <property type="match status" value="2"/>
</dbReference>
<keyword evidence="3" id="KW-1185">Reference proteome</keyword>
<sequence length="397" mass="43029">MLLENLNHLSVFKALYFNGPISCPEISKITGSSIPNVAKSLTELIKTGIVEEKGFAFSKGGRKPLIYALDPDQFYIISVATDQFITKIGLVNLNNDFIGEVESFEFNLSDKTATAANLVNKIKRFIARLTIDKVKICAIGVTIPGFVDTEKGISKSFFKEEYGRLRDYITESTGYPTFLDNDSSAIALAELKFGFGREIKEMMVLNVGWGIGLGMVVKGEIFRGFSGFAGEFSHIPLFKNDKICNCGKRGCLETEVSLILIKQQAEKAIAQGETTTIKPDKKGSVDISSVMTEAAKGDALAIKLISNAGYHIGRALAVLIHIMNPETIVLSGKGSEAGKLWFAPIQQALNELCIPVLLNDSNLVLSNLGVNAQLVGGAALVIEHIDQVILKKSNSNS</sequence>
<dbReference type="InterPro" id="IPR036388">
    <property type="entry name" value="WH-like_DNA-bd_sf"/>
</dbReference>
<dbReference type="InterPro" id="IPR043129">
    <property type="entry name" value="ATPase_NBD"/>
</dbReference>
<gene>
    <name evidence="2" type="ORF">ACFFGT_20240</name>
</gene>
<proteinExistence type="inferred from homology"/>
<evidence type="ECO:0000256" key="1">
    <source>
        <dbReference type="ARBA" id="ARBA00006479"/>
    </source>
</evidence>
<comment type="caution">
    <text evidence="2">The sequence shown here is derived from an EMBL/GenBank/DDBJ whole genome shotgun (WGS) entry which is preliminary data.</text>
</comment>
<organism evidence="2 3">
    <name type="scientific">Mucilaginibacter angelicae</name>
    <dbReference type="NCBI Taxonomy" id="869718"/>
    <lineage>
        <taxon>Bacteria</taxon>
        <taxon>Pseudomonadati</taxon>
        <taxon>Bacteroidota</taxon>
        <taxon>Sphingobacteriia</taxon>
        <taxon>Sphingobacteriales</taxon>
        <taxon>Sphingobacteriaceae</taxon>
        <taxon>Mucilaginibacter</taxon>
    </lineage>
</organism>
<dbReference type="Proteomes" id="UP001589828">
    <property type="component" value="Unassembled WGS sequence"/>
</dbReference>
<comment type="similarity">
    <text evidence="1">Belongs to the ROK (NagC/XylR) family.</text>
</comment>
<dbReference type="Gene3D" id="1.10.10.10">
    <property type="entry name" value="Winged helix-like DNA-binding domain superfamily/Winged helix DNA-binding domain"/>
    <property type="match status" value="1"/>
</dbReference>
<protein>
    <submittedName>
        <fullName evidence="2">ROK family protein</fullName>
    </submittedName>
</protein>
<dbReference type="SUPFAM" id="SSF53067">
    <property type="entry name" value="Actin-like ATPase domain"/>
    <property type="match status" value="1"/>
</dbReference>
<dbReference type="InterPro" id="IPR000600">
    <property type="entry name" value="ROK"/>
</dbReference>
<accession>A0ABV6LAT8</accession>
<dbReference type="PANTHER" id="PTHR18964:SF149">
    <property type="entry name" value="BIFUNCTIONAL UDP-N-ACETYLGLUCOSAMINE 2-EPIMERASE_N-ACETYLMANNOSAMINE KINASE"/>
    <property type="match status" value="1"/>
</dbReference>
<dbReference type="PANTHER" id="PTHR18964">
    <property type="entry name" value="ROK (REPRESSOR, ORF, KINASE) FAMILY"/>
    <property type="match status" value="1"/>
</dbReference>
<dbReference type="RefSeq" id="WP_377024327.1">
    <property type="nucleotide sequence ID" value="NZ_JBHLTS010000062.1"/>
</dbReference>
<dbReference type="InterPro" id="IPR036390">
    <property type="entry name" value="WH_DNA-bd_sf"/>
</dbReference>
<dbReference type="SUPFAM" id="SSF46785">
    <property type="entry name" value="Winged helix' DNA-binding domain"/>
    <property type="match status" value="1"/>
</dbReference>
<name>A0ABV6LAT8_9SPHI</name>